<proteinExistence type="predicted"/>
<reference evidence="2" key="1">
    <citation type="submission" date="2015-09" db="EMBL/GenBank/DDBJ databases">
        <authorList>
            <person name="Sai Rama Sridatta P."/>
        </authorList>
    </citation>
    <scope>NUCLEOTIDE SEQUENCE [LARGE SCALE GENOMIC DNA]</scope>
</reference>
<organism evidence="1 2">
    <name type="scientific">Lates calcarifer</name>
    <name type="common">Barramundi</name>
    <name type="synonym">Holocentrus calcarifer</name>
    <dbReference type="NCBI Taxonomy" id="8187"/>
    <lineage>
        <taxon>Eukaryota</taxon>
        <taxon>Metazoa</taxon>
        <taxon>Chordata</taxon>
        <taxon>Craniata</taxon>
        <taxon>Vertebrata</taxon>
        <taxon>Euteleostomi</taxon>
        <taxon>Actinopterygii</taxon>
        <taxon>Neopterygii</taxon>
        <taxon>Teleostei</taxon>
        <taxon>Neoteleostei</taxon>
        <taxon>Acanthomorphata</taxon>
        <taxon>Carangaria</taxon>
        <taxon>Carangaria incertae sedis</taxon>
        <taxon>Centropomidae</taxon>
        <taxon>Lates</taxon>
    </lineage>
</organism>
<dbReference type="AlphaFoldDB" id="A0A4W6BN35"/>
<dbReference type="InParanoid" id="A0A4W6BN35"/>
<dbReference type="Proteomes" id="UP000314980">
    <property type="component" value="Unassembled WGS sequence"/>
</dbReference>
<reference evidence="1" key="2">
    <citation type="submission" date="2025-08" db="UniProtKB">
        <authorList>
            <consortium name="Ensembl"/>
        </authorList>
    </citation>
    <scope>IDENTIFICATION</scope>
</reference>
<accession>A0A4W6BN35</accession>
<dbReference type="Ensembl" id="ENSLCAT00010002516.1">
    <property type="protein sequence ID" value="ENSLCAP00010002428.1"/>
    <property type="gene ID" value="ENSLCAG00010001355.1"/>
</dbReference>
<evidence type="ECO:0000313" key="1">
    <source>
        <dbReference type="Ensembl" id="ENSLCAP00010002428.1"/>
    </source>
</evidence>
<sequence>IPAGGQEKGHQATLSCCSTGPGLQHRQRLQHKSSKSICFLGFVETQFNQTMPCLMMVILSCMQICE</sequence>
<name>A0A4W6BN35_LATCA</name>
<reference evidence="1" key="3">
    <citation type="submission" date="2025-09" db="UniProtKB">
        <authorList>
            <consortium name="Ensembl"/>
        </authorList>
    </citation>
    <scope>IDENTIFICATION</scope>
</reference>
<evidence type="ECO:0000313" key="2">
    <source>
        <dbReference type="Proteomes" id="UP000314980"/>
    </source>
</evidence>
<protein>
    <submittedName>
        <fullName evidence="1">Uncharacterized protein</fullName>
    </submittedName>
</protein>
<keyword evidence="2" id="KW-1185">Reference proteome</keyword>